<evidence type="ECO:0000313" key="3">
    <source>
        <dbReference type="EMBL" id="TQL85853.1"/>
    </source>
</evidence>
<dbReference type="AlphaFoldDB" id="A0A543BM32"/>
<feature type="domain" description="RsbT co-antagonist protein RsbRD N-terminal" evidence="2">
    <location>
        <begin position="22"/>
        <end position="142"/>
    </location>
</feature>
<evidence type="ECO:0000259" key="1">
    <source>
        <dbReference type="Pfam" id="PF13556"/>
    </source>
</evidence>
<comment type="caution">
    <text evidence="3">The sequence shown here is derived from an EMBL/GenBank/DDBJ whole genome shotgun (WGS) entry which is preliminary data.</text>
</comment>
<dbReference type="Pfam" id="PF13556">
    <property type="entry name" value="HTH_30"/>
    <property type="match status" value="1"/>
</dbReference>
<evidence type="ECO:0000313" key="4">
    <source>
        <dbReference type="Proteomes" id="UP000317209"/>
    </source>
</evidence>
<dbReference type="Gene3D" id="1.10.10.2840">
    <property type="entry name" value="PucR C-terminal helix-turn-helix domain"/>
    <property type="match status" value="1"/>
</dbReference>
<dbReference type="PANTHER" id="PTHR33744">
    <property type="entry name" value="CARBOHYDRATE DIACID REGULATOR"/>
    <property type="match status" value="1"/>
</dbReference>
<dbReference type="InterPro" id="IPR051448">
    <property type="entry name" value="CdaR-like_regulators"/>
</dbReference>
<dbReference type="RefSeq" id="WP_141871767.1">
    <property type="nucleotide sequence ID" value="NZ_VFOX01000001.1"/>
</dbReference>
<dbReference type="InterPro" id="IPR025751">
    <property type="entry name" value="RsbRD_N_dom"/>
</dbReference>
<gene>
    <name evidence="3" type="ORF">FB560_1487</name>
</gene>
<organism evidence="3 4">
    <name type="scientific">Microbacterium saperdae</name>
    <dbReference type="NCBI Taxonomy" id="69368"/>
    <lineage>
        <taxon>Bacteria</taxon>
        <taxon>Bacillati</taxon>
        <taxon>Actinomycetota</taxon>
        <taxon>Actinomycetes</taxon>
        <taxon>Micrococcales</taxon>
        <taxon>Microbacteriaceae</taxon>
        <taxon>Microbacterium</taxon>
    </lineage>
</organism>
<dbReference type="Proteomes" id="UP000317209">
    <property type="component" value="Unassembled WGS sequence"/>
</dbReference>
<protein>
    <submittedName>
        <fullName evidence="3">PucR-like helix-turn-helix protein</fullName>
    </submittedName>
</protein>
<name>A0A543BM32_9MICO</name>
<reference evidence="3 4" key="1">
    <citation type="submission" date="2019-06" db="EMBL/GenBank/DDBJ databases">
        <title>Sequencing the genomes of 1000 actinobacteria strains.</title>
        <authorList>
            <person name="Klenk H.-P."/>
        </authorList>
    </citation>
    <scope>NUCLEOTIDE SEQUENCE [LARGE SCALE GENOMIC DNA]</scope>
    <source>
        <strain evidence="3 4">DSM 20169</strain>
    </source>
</reference>
<dbReference type="InterPro" id="IPR025736">
    <property type="entry name" value="PucR_C-HTH_dom"/>
</dbReference>
<feature type="domain" description="PucR C-terminal helix-turn-helix" evidence="1">
    <location>
        <begin position="328"/>
        <end position="383"/>
    </location>
</feature>
<accession>A0A543BM32</accession>
<keyword evidence="4" id="KW-1185">Reference proteome</keyword>
<evidence type="ECO:0000259" key="2">
    <source>
        <dbReference type="Pfam" id="PF14361"/>
    </source>
</evidence>
<dbReference type="OrthoDB" id="3190266at2"/>
<dbReference type="InterPro" id="IPR042070">
    <property type="entry name" value="PucR_C-HTH_sf"/>
</dbReference>
<dbReference type="EMBL" id="VFOX01000001">
    <property type="protein sequence ID" value="TQL85853.1"/>
    <property type="molecule type" value="Genomic_DNA"/>
</dbReference>
<proteinExistence type="predicted"/>
<dbReference type="Pfam" id="PF14361">
    <property type="entry name" value="RsbRD_N"/>
    <property type="match status" value="1"/>
</dbReference>
<sequence>MTNIEPTLGGTSVRDIVLGNREIVDRIITAIAPTNPEQHGTGDASQAADIRWAVEHSLQAAADSLTGRPNDDELLRASAVRRFEEGSSFSSVIAAYHRGVAVIWEQLRAHAGREDDATLAECARLLFVHLERITSALAADFERTWTVSRLGERDARFAIFTALTQGGDAEGEAHRSGRTLASRYGILVVRLRRAEDSSPGDVIARRETQRLRSAIDSVAGGEVLAVLGAAGGTALVPLRDGGDTIEDLRRALQAGFGRNCTGAWVEAGISEIADALHVAEELLEIALAIRGEGEVHTLDDLLLEYQSARPGPGRALLARRIDGVGDELLQTVDAYLASGGDRRSTAAALHVHPNTVDYRLGRVLTLTGMEATTPEGAAQLRAARVANRLERAAHERLDG</sequence>
<dbReference type="PANTHER" id="PTHR33744:SF7">
    <property type="entry name" value="PUCR FAMILY TRANSCRIPTIONAL REGULATOR"/>
    <property type="match status" value="1"/>
</dbReference>